<reference evidence="1" key="1">
    <citation type="journal article" date="2020" name="Phytopathology">
        <title>Genome Sequence Resources of Colletotrichum truncatum, C. plurivorum, C. musicola, and C. sojae: Four Species Pathogenic to Soybean (Glycine max).</title>
        <authorList>
            <person name="Rogerio F."/>
            <person name="Boufleur T.R."/>
            <person name="Ciampi-Guillardi M."/>
            <person name="Sukno S.A."/>
            <person name="Thon M.R."/>
            <person name="Massola Junior N.S."/>
            <person name="Baroncelli R."/>
        </authorList>
    </citation>
    <scope>NUCLEOTIDE SEQUENCE</scope>
    <source>
        <strain evidence="1">LFN00145</strain>
    </source>
</reference>
<evidence type="ECO:0000313" key="2">
    <source>
        <dbReference type="Proteomes" id="UP000654918"/>
    </source>
</evidence>
<protein>
    <submittedName>
        <fullName evidence="1">Uncharacterized protein</fullName>
    </submittedName>
</protein>
<evidence type="ECO:0000313" key="1">
    <source>
        <dbReference type="EMBL" id="KAF6830110.1"/>
    </source>
</evidence>
<gene>
    <name evidence="1" type="ORF">CPLU01_07525</name>
</gene>
<organism evidence="1 2">
    <name type="scientific">Colletotrichum plurivorum</name>
    <dbReference type="NCBI Taxonomy" id="2175906"/>
    <lineage>
        <taxon>Eukaryota</taxon>
        <taxon>Fungi</taxon>
        <taxon>Dikarya</taxon>
        <taxon>Ascomycota</taxon>
        <taxon>Pezizomycotina</taxon>
        <taxon>Sordariomycetes</taxon>
        <taxon>Hypocreomycetidae</taxon>
        <taxon>Glomerellales</taxon>
        <taxon>Glomerellaceae</taxon>
        <taxon>Colletotrichum</taxon>
        <taxon>Colletotrichum orchidearum species complex</taxon>
    </lineage>
</organism>
<keyword evidence="2" id="KW-1185">Reference proteome</keyword>
<proteinExistence type="predicted"/>
<accession>A0A8H6KEZ8</accession>
<dbReference type="EMBL" id="WIGO01000098">
    <property type="protein sequence ID" value="KAF6830110.1"/>
    <property type="molecule type" value="Genomic_DNA"/>
</dbReference>
<dbReference type="Proteomes" id="UP000654918">
    <property type="component" value="Unassembled WGS sequence"/>
</dbReference>
<name>A0A8H6KEZ8_9PEZI</name>
<sequence length="157" mass="16824">MKSPGAEQTTAAAAAAAETEAWLMGDVGVTQPGHCRVGGRGKLSYRLHYCVLCGVAYVVDGTETTQVASRWSKPWGNRLGLWRYGHPGKRCNNSHNSTTELGYTGMEFSAVVMDDGRQHSHGKDGVCVCGENMSNATDVFAAFTSETLGVEFTSEKV</sequence>
<comment type="caution">
    <text evidence="1">The sequence shown here is derived from an EMBL/GenBank/DDBJ whole genome shotgun (WGS) entry which is preliminary data.</text>
</comment>
<dbReference type="AlphaFoldDB" id="A0A8H6KEZ8"/>